<dbReference type="PROSITE" id="PS51257">
    <property type="entry name" value="PROKAR_LIPOPROTEIN"/>
    <property type="match status" value="1"/>
</dbReference>
<dbReference type="Proteomes" id="UP000186922">
    <property type="component" value="Unassembled WGS sequence"/>
</dbReference>
<reference evidence="3 4" key="1">
    <citation type="journal article" date="2016" name="Nat. Commun.">
        <title>Extremotolerant tardigrade genome and improved radiotolerance of human cultured cells by tardigrade-unique protein.</title>
        <authorList>
            <person name="Hashimoto T."/>
            <person name="Horikawa D.D."/>
            <person name="Saito Y."/>
            <person name="Kuwahara H."/>
            <person name="Kozuka-Hata H."/>
            <person name="Shin-I T."/>
            <person name="Minakuchi Y."/>
            <person name="Ohishi K."/>
            <person name="Motoyama A."/>
            <person name="Aizu T."/>
            <person name="Enomoto A."/>
            <person name="Kondo K."/>
            <person name="Tanaka S."/>
            <person name="Hara Y."/>
            <person name="Koshikawa S."/>
            <person name="Sagara H."/>
            <person name="Miura T."/>
            <person name="Yokobori S."/>
            <person name="Miyagawa K."/>
            <person name="Suzuki Y."/>
            <person name="Kubo T."/>
            <person name="Oyama M."/>
            <person name="Kohara Y."/>
            <person name="Fujiyama A."/>
            <person name="Arakawa K."/>
            <person name="Katayama T."/>
            <person name="Toyoda A."/>
            <person name="Kunieda T."/>
        </authorList>
    </citation>
    <scope>NUCLEOTIDE SEQUENCE [LARGE SCALE GENOMIC DNA]</scope>
    <source>
        <strain evidence="3 4">YOKOZUNA-1</strain>
    </source>
</reference>
<sequence length="931" mass="98961">MGRLSLLVALAAALQVFGGCVSAQDTIPFTITDSVYLVYTTAGQRDVFLQQVLVIWRNALDQYQATNVAISFVSERRAGTSGPTSTGTSRMEVAYKVTGSSAQQIDINQARSEFRSVLKESGLSGVEAVDGGSDFSQGSGSGGNSGNQGQSQGNSGSGSTNRQSSGQSFTITDTVTLTYTTTTQRTTFLNQILQMWRNVLSSYQVTDLKITFVSEGQAAGFSSSSTKTVTYRVTGSSQGAINQQQAKQQLHQAIRDAHLSGVQVQEMSSSSFDSSSSDHSDSSDNSQDNHSGSNFGSNQSGFDQGSNQGQGSSSSASRGKNQNQGKGTNNLNFGQSSGQLNLITDNQQSNDNDDSSNSNSVTGSNSGSSTSNQQSGSGSGSQQITDTVLMTYTTTQQRNDLLNQILKLWKTSLRGATNVQITFVSVRNVGNQKEVTYKITWVGAQTVNINTVKNNVHQSITSGSINSVSASSSWSSQSFSSNSQQTTNLNSNSNTNSGMTNSGMTNSDNDSDNSNFNNQNNGQFGSQSGMQSGSQSGMQSGSRLNSNTNSNLNSNSQNIQGKTNFNTNNNNNDQSDTGMDTSNNGDQDSSSDSSSDNSQNSNSGFSSFNQQAGSSTSNQQSGSGAGSQQITDNVLMTYTTTQQRNDLLQQILKQWRSSLRGANNVQITFVSARTVGNQKEVTYRIMWSGAPTVNLNTVKNNVHQFITTIKGLTAPSSWSSQTSTTSNQQSSSFNQQSSSSNFGDSSDTDSSANFNSNTGNLGGRNAQINTNLNNNAGDTTMNSNSNFNSNSDSGHSSDSSDNSNDSSSSSSTTFHSNNNQSGGQSGNLQSSGDNTYTDSYYVSEGASNDKEQRKNYIRSLWAMLLGVDVNQVNVQIRDAPNSGMQNGQTAVQYTVTLTKTAKPKGTFSNMRSTYYSYLPTSMLQGRCTCVL</sequence>
<keyword evidence="2" id="KW-0732">Signal</keyword>
<organism evidence="3 4">
    <name type="scientific">Ramazzottius varieornatus</name>
    <name type="common">Water bear</name>
    <name type="synonym">Tardigrade</name>
    <dbReference type="NCBI Taxonomy" id="947166"/>
    <lineage>
        <taxon>Eukaryota</taxon>
        <taxon>Metazoa</taxon>
        <taxon>Ecdysozoa</taxon>
        <taxon>Tardigrada</taxon>
        <taxon>Eutardigrada</taxon>
        <taxon>Parachela</taxon>
        <taxon>Hypsibioidea</taxon>
        <taxon>Ramazzottiidae</taxon>
        <taxon>Ramazzottius</taxon>
    </lineage>
</organism>
<keyword evidence="4" id="KW-1185">Reference proteome</keyword>
<feature type="region of interest" description="Disordered" evidence="1">
    <location>
        <begin position="262"/>
        <end position="383"/>
    </location>
</feature>
<evidence type="ECO:0008006" key="5">
    <source>
        <dbReference type="Google" id="ProtNLM"/>
    </source>
</evidence>
<dbReference type="OrthoDB" id="10685097at2759"/>
<feature type="region of interest" description="Disordered" evidence="1">
    <location>
        <begin position="715"/>
        <end position="836"/>
    </location>
</feature>
<evidence type="ECO:0000256" key="1">
    <source>
        <dbReference type="SAM" id="MobiDB-lite"/>
    </source>
</evidence>
<dbReference type="EMBL" id="BDGG01000013">
    <property type="protein sequence ID" value="GAV06097.1"/>
    <property type="molecule type" value="Genomic_DNA"/>
</dbReference>
<evidence type="ECO:0000313" key="3">
    <source>
        <dbReference type="EMBL" id="GAV06097.1"/>
    </source>
</evidence>
<feature type="region of interest" description="Disordered" evidence="1">
    <location>
        <begin position="465"/>
        <end position="628"/>
    </location>
</feature>
<feature type="signal peptide" evidence="2">
    <location>
        <begin position="1"/>
        <end position="23"/>
    </location>
</feature>
<gene>
    <name evidence="3" type="primary">RvY_16129-2</name>
    <name evidence="3" type="synonym">RvY_16129.2</name>
    <name evidence="3" type="ORF">RvY_16129</name>
</gene>
<evidence type="ECO:0000256" key="2">
    <source>
        <dbReference type="SAM" id="SignalP"/>
    </source>
</evidence>
<name>A0A1D1VXD7_RAMVA</name>
<feature type="compositionally biased region" description="Low complexity" evidence="1">
    <location>
        <begin position="782"/>
        <end position="832"/>
    </location>
</feature>
<feature type="compositionally biased region" description="Low complexity" evidence="1">
    <location>
        <begin position="147"/>
        <end position="167"/>
    </location>
</feature>
<feature type="chain" id="PRO_5008898947" description="SEA domain-containing protein" evidence="2">
    <location>
        <begin position="24"/>
        <end position="931"/>
    </location>
</feature>
<protein>
    <recommendedName>
        <fullName evidence="5">SEA domain-containing protein</fullName>
    </recommendedName>
</protein>
<evidence type="ECO:0000313" key="4">
    <source>
        <dbReference type="Proteomes" id="UP000186922"/>
    </source>
</evidence>
<comment type="caution">
    <text evidence="3">The sequence shown here is derived from an EMBL/GenBank/DDBJ whole genome shotgun (WGS) entry which is preliminary data.</text>
</comment>
<feature type="region of interest" description="Disordered" evidence="1">
    <location>
        <begin position="129"/>
        <end position="167"/>
    </location>
</feature>
<feature type="compositionally biased region" description="Polar residues" evidence="1">
    <location>
        <begin position="333"/>
        <end position="343"/>
    </location>
</feature>
<feature type="compositionally biased region" description="Low complexity" evidence="1">
    <location>
        <begin position="582"/>
        <end position="628"/>
    </location>
</feature>
<feature type="compositionally biased region" description="Low complexity" evidence="1">
    <location>
        <begin position="716"/>
        <end position="751"/>
    </location>
</feature>
<proteinExistence type="predicted"/>
<dbReference type="AlphaFoldDB" id="A0A1D1VXD7"/>
<feature type="compositionally biased region" description="Low complexity" evidence="1">
    <location>
        <begin position="765"/>
        <end position="775"/>
    </location>
</feature>
<accession>A0A1D1VXD7</accession>
<feature type="compositionally biased region" description="Low complexity" evidence="1">
    <location>
        <begin position="465"/>
        <end position="572"/>
    </location>
</feature>
<feature type="compositionally biased region" description="Low complexity" evidence="1">
    <location>
        <begin position="283"/>
        <end position="332"/>
    </location>
</feature>
<feature type="compositionally biased region" description="Low complexity" evidence="1">
    <location>
        <begin position="344"/>
        <end position="383"/>
    </location>
</feature>